<proteinExistence type="predicted"/>
<sequence>MNAHESRSRRHTRQSARKSFETLNGKLADADTLQAQASPPKAGSSPENKTRKRQSTTVGNDVADEPPLKRVRLTRENLARFNNKAGTGIGASSVRESPAGDDAVTAETPETTVSSFIVKAEANGMRLDRSEPPTNLGDMRAQCSRRRGSVSATESDFKRYRLQVLSAATEATIIVHTSQILLKNYGQDKHDNKEQEDNDEDNESGGDEEEDYGDMPYLQAFNQRFTCFPKEAGFNNGLKPLQPDFIEGLDRWEFRPFPIDDVKGAVIGPGQFSIALPHLAGEWKGNGKNLDTAKIQSAYDGAALVFARTKAIEYLGESDPPGHARVITFTFDGDILNIFANYASLVKTGKVEYHQYPIGSYPLLRSYEEFEAAHGALGAIKRYDEESEDLSGHASIIFGNGGDGYDGMLGGSVSRLCAAYPAVPS</sequence>
<dbReference type="EMBL" id="JAPDGR010000658">
    <property type="protein sequence ID" value="KAJ2988360.1"/>
    <property type="molecule type" value="Genomic_DNA"/>
</dbReference>
<comment type="caution">
    <text evidence="1">The sequence shown here is derived from an EMBL/GenBank/DDBJ whole genome shotgun (WGS) entry which is preliminary data.</text>
</comment>
<accession>A0ACC1P9H2</accession>
<protein>
    <submittedName>
        <fullName evidence="1">Uncharacterized protein</fullName>
    </submittedName>
</protein>
<name>A0ACC1P9H2_9PEZI</name>
<reference evidence="1" key="1">
    <citation type="submission" date="2022-10" db="EMBL/GenBank/DDBJ databases">
        <title>Genome Sequence of Xylaria curta.</title>
        <authorList>
            <person name="Buettner E."/>
        </authorList>
    </citation>
    <scope>NUCLEOTIDE SEQUENCE</scope>
    <source>
        <strain evidence="1">Babe10</strain>
    </source>
</reference>
<dbReference type="Proteomes" id="UP001143856">
    <property type="component" value="Unassembled WGS sequence"/>
</dbReference>
<organism evidence="1 2">
    <name type="scientific">Xylaria curta</name>
    <dbReference type="NCBI Taxonomy" id="42375"/>
    <lineage>
        <taxon>Eukaryota</taxon>
        <taxon>Fungi</taxon>
        <taxon>Dikarya</taxon>
        <taxon>Ascomycota</taxon>
        <taxon>Pezizomycotina</taxon>
        <taxon>Sordariomycetes</taxon>
        <taxon>Xylariomycetidae</taxon>
        <taxon>Xylariales</taxon>
        <taxon>Xylariaceae</taxon>
        <taxon>Xylaria</taxon>
    </lineage>
</organism>
<evidence type="ECO:0000313" key="1">
    <source>
        <dbReference type="EMBL" id="KAJ2988360.1"/>
    </source>
</evidence>
<gene>
    <name evidence="1" type="ORF">NUW58_g4016</name>
</gene>
<keyword evidence="2" id="KW-1185">Reference proteome</keyword>
<evidence type="ECO:0000313" key="2">
    <source>
        <dbReference type="Proteomes" id="UP001143856"/>
    </source>
</evidence>